<evidence type="ECO:0000256" key="6">
    <source>
        <dbReference type="PIRSR" id="PIRSR002530-1"/>
    </source>
</evidence>
<dbReference type="InterPro" id="IPR016355">
    <property type="entry name" value="NR5-like"/>
</dbReference>
<sequence length="398" mass="44063">MTGKGSGRVPVQQRLANHDYAADSMGAVRADRMRGGRNKFGPMYKRDRARKLQMLRQKQLAMSQCSSGGSEASGAGGPLAVGSAAGVHYSLPPSASVSSPGLYSPEPGGPIKQEIQIPQLSSSTSSPDSSPSPLAGLGPSSPPKPFPAAYEQGPLVAPDDAKVPVLVREFQKNMLDDKEWQTQLFGLLQNQTYNQCEVDLFELMCKVIDQSLFAQVDWARSTIFFKDLRVDDQMKLLQQSWSDMLILDHVHQRLHNGLPDDTTLPNGQKFSLVSLALLGLPALADQLHALTARLQELRFDPVDYVCLKFLLLLNPADVRTLSNVRLVHEAQEQTKQVHLEYCLNNYPQISDKFGQLYQMLPSLKLISTRGEEYLFYKHMSGSAPSQTLLMEMLHAKKK</sequence>
<evidence type="ECO:0000313" key="10">
    <source>
        <dbReference type="Proteomes" id="UP000821837"/>
    </source>
</evidence>
<dbReference type="VEuPathDB" id="VectorBase:RSAN_053645"/>
<dbReference type="PANTHER" id="PTHR24086:SF15">
    <property type="entry name" value="NUCLEAR HORMONE RECEPTOR FTZ-F1"/>
    <property type="match status" value="1"/>
</dbReference>
<dbReference type="GO" id="GO:0009888">
    <property type="term" value="P:tissue development"/>
    <property type="evidence" value="ECO:0007669"/>
    <property type="project" value="TreeGrafter"/>
</dbReference>
<feature type="region of interest" description="Disordered" evidence="7">
    <location>
        <begin position="94"/>
        <end position="113"/>
    </location>
</feature>
<feature type="binding site" evidence="6">
    <location>
        <position position="377"/>
    </location>
    <ligand>
        <name>a phospholipid derivative</name>
        <dbReference type="ChEBI" id="CHEBI:16247"/>
    </ligand>
</feature>
<evidence type="ECO:0000256" key="2">
    <source>
        <dbReference type="ARBA" id="ARBA00007536"/>
    </source>
</evidence>
<feature type="region of interest" description="Disordered" evidence="7">
    <location>
        <begin position="1"/>
        <end position="20"/>
    </location>
</feature>
<keyword evidence="10" id="KW-1185">Reference proteome</keyword>
<evidence type="ECO:0000259" key="8">
    <source>
        <dbReference type="PROSITE" id="PS51843"/>
    </source>
</evidence>
<feature type="binding site" evidence="6">
    <location>
        <position position="373"/>
    </location>
    <ligand>
        <name>a phospholipid derivative</name>
        <dbReference type="ChEBI" id="CHEBI:16247"/>
    </ligand>
</feature>
<dbReference type="GO" id="GO:0004879">
    <property type="term" value="F:nuclear receptor activity"/>
    <property type="evidence" value="ECO:0007669"/>
    <property type="project" value="InterPro"/>
</dbReference>
<dbReference type="EMBL" id="JABSTV010001245">
    <property type="protein sequence ID" value="KAH7982434.1"/>
    <property type="molecule type" value="Genomic_DNA"/>
</dbReference>
<dbReference type="FunFam" id="1.10.565.10:FF:000032">
    <property type="entry name" value="Nuclear hormone receptor FTZ-F1"/>
    <property type="match status" value="1"/>
</dbReference>
<accession>A0A9D4QGE1</accession>
<dbReference type="PROSITE" id="PS51843">
    <property type="entry name" value="NR_LBD"/>
    <property type="match status" value="1"/>
</dbReference>
<dbReference type="Pfam" id="PF00104">
    <property type="entry name" value="Hormone_recep"/>
    <property type="match status" value="1"/>
</dbReference>
<feature type="region of interest" description="Disordered" evidence="7">
    <location>
        <begin position="57"/>
        <end position="76"/>
    </location>
</feature>
<dbReference type="SUPFAM" id="SSF48508">
    <property type="entry name" value="Nuclear receptor ligand-binding domain"/>
    <property type="match status" value="1"/>
</dbReference>
<evidence type="ECO:0000256" key="5">
    <source>
        <dbReference type="ARBA" id="ARBA00023170"/>
    </source>
</evidence>
<dbReference type="GO" id="GO:0090575">
    <property type="term" value="C:RNA polymerase II transcription regulator complex"/>
    <property type="evidence" value="ECO:0007669"/>
    <property type="project" value="TreeGrafter"/>
</dbReference>
<evidence type="ECO:0000256" key="3">
    <source>
        <dbReference type="ARBA" id="ARBA00023015"/>
    </source>
</evidence>
<feature type="domain" description="NR LBD" evidence="8">
    <location>
        <begin position="158"/>
        <end position="396"/>
    </location>
</feature>
<proteinExistence type="inferred from homology"/>
<evidence type="ECO:0000256" key="7">
    <source>
        <dbReference type="SAM" id="MobiDB-lite"/>
    </source>
</evidence>
<dbReference type="Gene3D" id="1.10.565.10">
    <property type="entry name" value="Retinoid X Receptor"/>
    <property type="match status" value="1"/>
</dbReference>
<comment type="caution">
    <text evidence="9">The sequence shown here is derived from an EMBL/GenBank/DDBJ whole genome shotgun (WGS) entry which is preliminary data.</text>
</comment>
<dbReference type="AlphaFoldDB" id="A0A9D4QGE1"/>
<keyword evidence="4" id="KW-0804">Transcription</keyword>
<dbReference type="InterPro" id="IPR001723">
    <property type="entry name" value="Nuclear_hrmn_rcpt"/>
</dbReference>
<comment type="similarity">
    <text evidence="2">Belongs to the nuclear hormone receptor family. NR5 subfamily.</text>
</comment>
<dbReference type="InterPro" id="IPR035500">
    <property type="entry name" value="NHR-like_dom_sf"/>
</dbReference>
<keyword evidence="5" id="KW-0675">Receptor</keyword>
<dbReference type="GO" id="GO:0000978">
    <property type="term" value="F:RNA polymerase II cis-regulatory region sequence-specific DNA binding"/>
    <property type="evidence" value="ECO:0007669"/>
    <property type="project" value="TreeGrafter"/>
</dbReference>
<dbReference type="PANTHER" id="PTHR24086">
    <property type="entry name" value="NUCLEAR RECEPTOR SUBFAMILY 5 GROUP A"/>
    <property type="match status" value="1"/>
</dbReference>
<dbReference type="CDD" id="cd06944">
    <property type="entry name" value="NR_LBD_Ftz-F1_like"/>
    <property type="match status" value="1"/>
</dbReference>
<reference evidence="9" key="2">
    <citation type="submission" date="2021-09" db="EMBL/GenBank/DDBJ databases">
        <authorList>
            <person name="Jia N."/>
            <person name="Wang J."/>
            <person name="Shi W."/>
            <person name="Du L."/>
            <person name="Sun Y."/>
            <person name="Zhan W."/>
            <person name="Jiang J."/>
            <person name="Wang Q."/>
            <person name="Zhang B."/>
            <person name="Ji P."/>
            <person name="Sakyi L.B."/>
            <person name="Cui X."/>
            <person name="Yuan T."/>
            <person name="Jiang B."/>
            <person name="Yang W."/>
            <person name="Lam T.T.-Y."/>
            <person name="Chang Q."/>
            <person name="Ding S."/>
            <person name="Wang X."/>
            <person name="Zhu J."/>
            <person name="Ruan X."/>
            <person name="Zhao L."/>
            <person name="Wei J."/>
            <person name="Que T."/>
            <person name="Du C."/>
            <person name="Cheng J."/>
            <person name="Dai P."/>
            <person name="Han X."/>
            <person name="Huang E."/>
            <person name="Gao Y."/>
            <person name="Liu J."/>
            <person name="Shao H."/>
            <person name="Ye R."/>
            <person name="Li L."/>
            <person name="Wei W."/>
            <person name="Wang X."/>
            <person name="Wang C."/>
            <person name="Huo Q."/>
            <person name="Li W."/>
            <person name="Guo W."/>
            <person name="Chen H."/>
            <person name="Chen S."/>
            <person name="Zhou L."/>
            <person name="Zhou L."/>
            <person name="Ni X."/>
            <person name="Tian J."/>
            <person name="Zhou Y."/>
            <person name="Sheng Y."/>
            <person name="Liu T."/>
            <person name="Pan Y."/>
            <person name="Xia L."/>
            <person name="Li J."/>
            <person name="Zhao F."/>
            <person name="Cao W."/>
        </authorList>
    </citation>
    <scope>NUCLEOTIDE SEQUENCE</scope>
    <source>
        <strain evidence="9">Rsan-2018</strain>
        <tissue evidence="9">Larvae</tissue>
    </source>
</reference>
<organism evidence="9 10">
    <name type="scientific">Rhipicephalus sanguineus</name>
    <name type="common">Brown dog tick</name>
    <name type="synonym">Ixodes sanguineus</name>
    <dbReference type="NCBI Taxonomy" id="34632"/>
    <lineage>
        <taxon>Eukaryota</taxon>
        <taxon>Metazoa</taxon>
        <taxon>Ecdysozoa</taxon>
        <taxon>Arthropoda</taxon>
        <taxon>Chelicerata</taxon>
        <taxon>Arachnida</taxon>
        <taxon>Acari</taxon>
        <taxon>Parasitiformes</taxon>
        <taxon>Ixodida</taxon>
        <taxon>Ixodoidea</taxon>
        <taxon>Ixodidae</taxon>
        <taxon>Rhipicephalinae</taxon>
        <taxon>Rhipicephalus</taxon>
        <taxon>Rhipicephalus</taxon>
    </lineage>
</organism>
<dbReference type="SMART" id="SM00430">
    <property type="entry name" value="HOLI"/>
    <property type="match status" value="1"/>
</dbReference>
<protein>
    <recommendedName>
        <fullName evidence="8">NR LBD domain-containing protein</fullName>
    </recommendedName>
</protein>
<dbReference type="GO" id="GO:0009755">
    <property type="term" value="P:hormone-mediated signaling pathway"/>
    <property type="evidence" value="ECO:0007669"/>
    <property type="project" value="TreeGrafter"/>
</dbReference>
<dbReference type="Proteomes" id="UP000821837">
    <property type="component" value="Chromosome 1"/>
</dbReference>
<keyword evidence="3" id="KW-0805">Transcription regulation</keyword>
<name>A0A9D4QGE1_RHISA</name>
<dbReference type="PRINTS" id="PR00398">
    <property type="entry name" value="STRDHORMONER"/>
</dbReference>
<gene>
    <name evidence="9" type="ORF">HPB52_005005</name>
</gene>
<feature type="compositionally biased region" description="Low complexity" evidence="7">
    <location>
        <begin position="118"/>
        <end position="139"/>
    </location>
</feature>
<reference evidence="9" key="1">
    <citation type="journal article" date="2020" name="Cell">
        <title>Large-Scale Comparative Analyses of Tick Genomes Elucidate Their Genetic Diversity and Vector Capacities.</title>
        <authorList>
            <consortium name="Tick Genome and Microbiome Consortium (TIGMIC)"/>
            <person name="Jia N."/>
            <person name="Wang J."/>
            <person name="Shi W."/>
            <person name="Du L."/>
            <person name="Sun Y."/>
            <person name="Zhan W."/>
            <person name="Jiang J.F."/>
            <person name="Wang Q."/>
            <person name="Zhang B."/>
            <person name="Ji P."/>
            <person name="Bell-Sakyi L."/>
            <person name="Cui X.M."/>
            <person name="Yuan T.T."/>
            <person name="Jiang B.G."/>
            <person name="Yang W.F."/>
            <person name="Lam T.T."/>
            <person name="Chang Q.C."/>
            <person name="Ding S.J."/>
            <person name="Wang X.J."/>
            <person name="Zhu J.G."/>
            <person name="Ruan X.D."/>
            <person name="Zhao L."/>
            <person name="Wei J.T."/>
            <person name="Ye R.Z."/>
            <person name="Que T.C."/>
            <person name="Du C.H."/>
            <person name="Zhou Y.H."/>
            <person name="Cheng J.X."/>
            <person name="Dai P.F."/>
            <person name="Guo W.B."/>
            <person name="Han X.H."/>
            <person name="Huang E.J."/>
            <person name="Li L.F."/>
            <person name="Wei W."/>
            <person name="Gao Y.C."/>
            <person name="Liu J.Z."/>
            <person name="Shao H.Z."/>
            <person name="Wang X."/>
            <person name="Wang C.C."/>
            <person name="Yang T.C."/>
            <person name="Huo Q.B."/>
            <person name="Li W."/>
            <person name="Chen H.Y."/>
            <person name="Chen S.E."/>
            <person name="Zhou L.G."/>
            <person name="Ni X.B."/>
            <person name="Tian J.H."/>
            <person name="Sheng Y."/>
            <person name="Liu T."/>
            <person name="Pan Y.S."/>
            <person name="Xia L.Y."/>
            <person name="Li J."/>
            <person name="Zhao F."/>
            <person name="Cao W.C."/>
        </authorList>
    </citation>
    <scope>NUCLEOTIDE SEQUENCE</scope>
    <source>
        <strain evidence="9">Rsan-2018</strain>
    </source>
</reference>
<dbReference type="InterPro" id="IPR000536">
    <property type="entry name" value="Nucl_hrmn_rcpt_lig-bd"/>
</dbReference>
<evidence type="ECO:0000256" key="1">
    <source>
        <dbReference type="ARBA" id="ARBA00004123"/>
    </source>
</evidence>
<evidence type="ECO:0000256" key="4">
    <source>
        <dbReference type="ARBA" id="ARBA00023163"/>
    </source>
</evidence>
<feature type="region of interest" description="Disordered" evidence="7">
    <location>
        <begin position="118"/>
        <end position="151"/>
    </location>
</feature>
<comment type="subcellular location">
    <subcellularLocation>
        <location evidence="1">Nucleus</location>
    </subcellularLocation>
</comment>
<evidence type="ECO:0000313" key="9">
    <source>
        <dbReference type="EMBL" id="KAH7982434.1"/>
    </source>
</evidence>
<dbReference type="PIRSF" id="PIRSF002530">
    <property type="entry name" value="Nuc_orph_FTZ-F1"/>
    <property type="match status" value="1"/>
</dbReference>